<evidence type="ECO:0000256" key="2">
    <source>
        <dbReference type="ARBA" id="ARBA00022723"/>
    </source>
</evidence>
<dbReference type="Ensembl" id="ENSPSTT00000018692.1">
    <property type="protein sequence ID" value="ENSPSTP00000017833.1"/>
    <property type="gene ID" value="ENSPSTG00000012762.1"/>
</dbReference>
<dbReference type="Proteomes" id="UP000694428">
    <property type="component" value="Unplaced"/>
</dbReference>
<dbReference type="GO" id="GO:0005634">
    <property type="term" value="C:nucleus"/>
    <property type="evidence" value="ECO:0007669"/>
    <property type="project" value="TreeGrafter"/>
</dbReference>
<dbReference type="Gene3D" id="1.10.10.10">
    <property type="entry name" value="Winged helix-like DNA-binding domain superfamily/Winged helix DNA-binding domain"/>
    <property type="match status" value="1"/>
</dbReference>
<dbReference type="GO" id="GO:0006334">
    <property type="term" value="P:nucleosome assembly"/>
    <property type="evidence" value="ECO:0007669"/>
    <property type="project" value="InterPro"/>
</dbReference>
<feature type="compositionally biased region" description="Polar residues" evidence="5">
    <location>
        <begin position="341"/>
        <end position="351"/>
    </location>
</feature>
<dbReference type="GO" id="GO:0006974">
    <property type="term" value="P:DNA damage response"/>
    <property type="evidence" value="ECO:0007669"/>
    <property type="project" value="TreeGrafter"/>
</dbReference>
<dbReference type="GO" id="GO:0008270">
    <property type="term" value="F:zinc ion binding"/>
    <property type="evidence" value="ECO:0007669"/>
    <property type="project" value="UniProtKB-KW"/>
</dbReference>
<keyword evidence="1" id="KW-0597">Phosphoprotein</keyword>
<dbReference type="SUPFAM" id="SSF57903">
    <property type="entry name" value="FYVE/PHD zinc finger"/>
    <property type="match status" value="1"/>
</dbReference>
<dbReference type="GO" id="GO:0003677">
    <property type="term" value="F:DNA binding"/>
    <property type="evidence" value="ECO:0007669"/>
    <property type="project" value="InterPro"/>
</dbReference>
<accession>A0A8C9FLY8</accession>
<keyword evidence="4" id="KW-0862">Zinc</keyword>
<evidence type="ECO:0000256" key="3">
    <source>
        <dbReference type="ARBA" id="ARBA00022771"/>
    </source>
</evidence>
<reference evidence="7" key="1">
    <citation type="submission" date="2025-08" db="UniProtKB">
        <authorList>
            <consortium name="Ensembl"/>
        </authorList>
    </citation>
    <scope>IDENTIFICATION</scope>
</reference>
<dbReference type="CDD" id="cd00073">
    <property type="entry name" value="H15"/>
    <property type="match status" value="1"/>
</dbReference>
<dbReference type="InterPro" id="IPR000330">
    <property type="entry name" value="SNF2_N"/>
</dbReference>
<evidence type="ECO:0000259" key="6">
    <source>
        <dbReference type="PROSITE" id="PS51504"/>
    </source>
</evidence>
<dbReference type="FunFam" id="3.30.40.10:FF:000170">
    <property type="entry name" value="E3 ubiquitin-protein ligase SHPRH isoform X1"/>
    <property type="match status" value="1"/>
</dbReference>
<dbReference type="AlphaFoldDB" id="A0A8C9FLY8"/>
<reference evidence="7" key="2">
    <citation type="submission" date="2025-09" db="UniProtKB">
        <authorList>
            <consortium name="Ensembl"/>
        </authorList>
    </citation>
    <scope>IDENTIFICATION</scope>
</reference>
<dbReference type="GO" id="GO:0005524">
    <property type="term" value="F:ATP binding"/>
    <property type="evidence" value="ECO:0007669"/>
    <property type="project" value="InterPro"/>
</dbReference>
<dbReference type="CDD" id="cd15547">
    <property type="entry name" value="PHD_SHPRH"/>
    <property type="match status" value="1"/>
</dbReference>
<feature type="domain" description="H15" evidence="6">
    <location>
        <begin position="194"/>
        <end position="268"/>
    </location>
</feature>
<feature type="compositionally biased region" description="Basic and acidic residues" evidence="5">
    <location>
        <begin position="270"/>
        <end position="298"/>
    </location>
</feature>
<dbReference type="GO" id="GO:0000209">
    <property type="term" value="P:protein polyubiquitination"/>
    <property type="evidence" value="ECO:0007669"/>
    <property type="project" value="TreeGrafter"/>
</dbReference>
<dbReference type="InterPro" id="IPR013083">
    <property type="entry name" value="Znf_RING/FYVE/PHD"/>
</dbReference>
<dbReference type="SUPFAM" id="SSF52540">
    <property type="entry name" value="P-loop containing nucleoside triphosphate hydrolases"/>
    <property type="match status" value="1"/>
</dbReference>
<dbReference type="GO" id="GO:0061630">
    <property type="term" value="F:ubiquitin protein ligase activity"/>
    <property type="evidence" value="ECO:0007669"/>
    <property type="project" value="TreeGrafter"/>
</dbReference>
<dbReference type="InterPro" id="IPR001965">
    <property type="entry name" value="Znf_PHD"/>
</dbReference>
<dbReference type="InterPro" id="IPR036388">
    <property type="entry name" value="WH-like_DNA-bd_sf"/>
</dbReference>
<keyword evidence="8" id="KW-1185">Reference proteome</keyword>
<dbReference type="InterPro" id="IPR019786">
    <property type="entry name" value="Zinc_finger_PHD-type_CS"/>
</dbReference>
<evidence type="ECO:0000256" key="4">
    <source>
        <dbReference type="ARBA" id="ARBA00022833"/>
    </source>
</evidence>
<proteinExistence type="predicted"/>
<keyword evidence="3" id="KW-0863">Zinc-finger</keyword>
<dbReference type="InterPro" id="IPR052583">
    <property type="entry name" value="ATP-helicase/E3_Ub-Ligase"/>
</dbReference>
<dbReference type="PANTHER" id="PTHR45865">
    <property type="entry name" value="E3 UBIQUITIN-PROTEIN LIGASE SHPRH FAMILY MEMBER"/>
    <property type="match status" value="1"/>
</dbReference>
<dbReference type="FunFam" id="1.10.10.10:FF:000242">
    <property type="entry name" value="E3 ubiquitin-protein ligase SHPRH isoform X1"/>
    <property type="match status" value="1"/>
</dbReference>
<evidence type="ECO:0000256" key="5">
    <source>
        <dbReference type="SAM" id="MobiDB-lite"/>
    </source>
</evidence>
<dbReference type="Pfam" id="PF00176">
    <property type="entry name" value="SNF2-rel_dom"/>
    <property type="match status" value="1"/>
</dbReference>
<organism evidence="7 8">
    <name type="scientific">Pavo cristatus</name>
    <name type="common">Indian peafowl</name>
    <name type="synonym">Blue peafowl</name>
    <dbReference type="NCBI Taxonomy" id="9049"/>
    <lineage>
        <taxon>Eukaryota</taxon>
        <taxon>Metazoa</taxon>
        <taxon>Chordata</taxon>
        <taxon>Craniata</taxon>
        <taxon>Vertebrata</taxon>
        <taxon>Euteleostomi</taxon>
        <taxon>Archelosauria</taxon>
        <taxon>Archosauria</taxon>
        <taxon>Dinosauria</taxon>
        <taxon>Saurischia</taxon>
        <taxon>Theropoda</taxon>
        <taxon>Coelurosauria</taxon>
        <taxon>Aves</taxon>
        <taxon>Neognathae</taxon>
        <taxon>Galloanserae</taxon>
        <taxon>Galliformes</taxon>
        <taxon>Phasianidae</taxon>
        <taxon>Phasianinae</taxon>
        <taxon>Pavo</taxon>
    </lineage>
</organism>
<name>A0A8C9FLY8_PAVCR</name>
<dbReference type="Pfam" id="PF00538">
    <property type="entry name" value="Linker_histone"/>
    <property type="match status" value="1"/>
</dbReference>
<dbReference type="PROSITE" id="PS51504">
    <property type="entry name" value="H15"/>
    <property type="match status" value="1"/>
</dbReference>
<dbReference type="Gene3D" id="3.40.50.10810">
    <property type="entry name" value="Tandem AAA-ATPase domain"/>
    <property type="match status" value="1"/>
</dbReference>
<dbReference type="GO" id="GO:0000786">
    <property type="term" value="C:nucleosome"/>
    <property type="evidence" value="ECO:0007669"/>
    <property type="project" value="InterPro"/>
</dbReference>
<dbReference type="InterPro" id="IPR005818">
    <property type="entry name" value="Histone_H1/H5_H15"/>
</dbReference>
<sequence>PKVNDNASLVYADVLEEDEEESDMELERQNIEELYDFVRHTHQQDVQLRREDVQHPALIPILRPYQSEAVNWMLHRENFTSTPGGENALHFLWREVITLDGVKIYYNPFTGCVIREYPFAGPQWPGGILADEMGLGKTVEVLALILTHTRQDIKQDDLTLPEVRKLWEYLLRRKYFSELKKTREMELKLKEKIQYPSLRVMVLAAVKEMNVKKGASIFAIFKYISAVYRYDIQRNRRLLKRTLEKLIAEQVVEQVKGHGLAGSFKLGKNYKEQKRRERTKEQIAKTSERIQKKQKSEPDNENSMEENNIQQKAVVPKSPDSHGELLISDDISSHSDFDVSKSATDVQQEIPRSSHSQEHASSSVQRTSSVFPFNTSEYRFECICGELGLVDYKARVQCLKCHLWQHAECVNYKEENLKIKPFYCPHCLVAMKPVSTGATLIISPSSICHQWVDEINRHVRSSSLRVLVR</sequence>
<evidence type="ECO:0000256" key="1">
    <source>
        <dbReference type="ARBA" id="ARBA00022553"/>
    </source>
</evidence>
<feature type="region of interest" description="Disordered" evidence="5">
    <location>
        <begin position="270"/>
        <end position="366"/>
    </location>
</feature>
<evidence type="ECO:0000313" key="7">
    <source>
        <dbReference type="Ensembl" id="ENSPSTP00000017833.1"/>
    </source>
</evidence>
<dbReference type="Gene3D" id="3.30.40.10">
    <property type="entry name" value="Zinc/RING finger domain, C3HC4 (zinc finger)"/>
    <property type="match status" value="1"/>
</dbReference>
<dbReference type="SMART" id="SM00249">
    <property type="entry name" value="PHD"/>
    <property type="match status" value="1"/>
</dbReference>
<dbReference type="InterPro" id="IPR038718">
    <property type="entry name" value="SNF2-like_sf"/>
</dbReference>
<dbReference type="SMART" id="SM00526">
    <property type="entry name" value="H15"/>
    <property type="match status" value="1"/>
</dbReference>
<dbReference type="PANTHER" id="PTHR45865:SF1">
    <property type="entry name" value="E3 UBIQUITIN-PROTEIN LIGASE SHPRH"/>
    <property type="match status" value="1"/>
</dbReference>
<dbReference type="InterPro" id="IPR027417">
    <property type="entry name" value="P-loop_NTPase"/>
</dbReference>
<dbReference type="SUPFAM" id="SSF46785">
    <property type="entry name" value="Winged helix' DNA-binding domain"/>
    <property type="match status" value="1"/>
</dbReference>
<dbReference type="PROSITE" id="PS01359">
    <property type="entry name" value="ZF_PHD_1"/>
    <property type="match status" value="1"/>
</dbReference>
<evidence type="ECO:0000313" key="8">
    <source>
        <dbReference type="Proteomes" id="UP000694428"/>
    </source>
</evidence>
<dbReference type="InterPro" id="IPR036390">
    <property type="entry name" value="WH_DNA-bd_sf"/>
</dbReference>
<protein>
    <recommendedName>
        <fullName evidence="6">H15 domain-containing protein</fullName>
    </recommendedName>
</protein>
<dbReference type="InterPro" id="IPR011011">
    <property type="entry name" value="Znf_FYVE_PHD"/>
</dbReference>
<keyword evidence="2" id="KW-0479">Metal-binding</keyword>